<accession>A0ABP6CX70</accession>
<name>A0ABP6CX70_9ACTN</name>
<dbReference type="Gene3D" id="3.30.450.20">
    <property type="entry name" value="PAS domain"/>
    <property type="match status" value="1"/>
</dbReference>
<feature type="domain" description="PAS" evidence="2">
    <location>
        <begin position="25"/>
        <end position="53"/>
    </location>
</feature>
<dbReference type="PROSITE" id="PS50112">
    <property type="entry name" value="PAS"/>
    <property type="match status" value="1"/>
</dbReference>
<gene>
    <name evidence="3" type="ORF">GCM10010307_22230</name>
</gene>
<dbReference type="Proteomes" id="UP001500151">
    <property type="component" value="Unassembled WGS sequence"/>
</dbReference>
<evidence type="ECO:0000256" key="1">
    <source>
        <dbReference type="SAM" id="MobiDB-lite"/>
    </source>
</evidence>
<evidence type="ECO:0000259" key="2">
    <source>
        <dbReference type="PROSITE" id="PS50112"/>
    </source>
</evidence>
<feature type="compositionally biased region" description="Basic and acidic residues" evidence="1">
    <location>
        <begin position="75"/>
        <end position="84"/>
    </location>
</feature>
<organism evidence="3 4">
    <name type="scientific">Streptomyces vastus</name>
    <dbReference type="NCBI Taxonomy" id="285451"/>
    <lineage>
        <taxon>Bacteria</taxon>
        <taxon>Bacillati</taxon>
        <taxon>Actinomycetota</taxon>
        <taxon>Actinomycetes</taxon>
        <taxon>Kitasatosporales</taxon>
        <taxon>Streptomycetaceae</taxon>
        <taxon>Streptomyces</taxon>
    </lineage>
</organism>
<sequence>MRSRKVTHGDVSASALDGAVTARAVVDGDGSLVEWNEGARRLLGWPSTEVVGRPAAELLASGGSFLPPPAGQPQLERDARTASP</sequence>
<dbReference type="Pfam" id="PF00989">
    <property type="entry name" value="PAS"/>
    <property type="match status" value="1"/>
</dbReference>
<evidence type="ECO:0000313" key="4">
    <source>
        <dbReference type="Proteomes" id="UP001500151"/>
    </source>
</evidence>
<keyword evidence="4" id="KW-1185">Reference proteome</keyword>
<feature type="region of interest" description="Disordered" evidence="1">
    <location>
        <begin position="61"/>
        <end position="84"/>
    </location>
</feature>
<evidence type="ECO:0000313" key="3">
    <source>
        <dbReference type="EMBL" id="GAA2630462.1"/>
    </source>
</evidence>
<dbReference type="InterPro" id="IPR035965">
    <property type="entry name" value="PAS-like_dom_sf"/>
</dbReference>
<dbReference type="RefSeq" id="WP_344389360.1">
    <property type="nucleotide sequence ID" value="NZ_BAAASJ010000022.1"/>
</dbReference>
<dbReference type="EMBL" id="BAAASJ010000022">
    <property type="protein sequence ID" value="GAA2630462.1"/>
    <property type="molecule type" value="Genomic_DNA"/>
</dbReference>
<reference evidence="4" key="1">
    <citation type="journal article" date="2019" name="Int. J. Syst. Evol. Microbiol.">
        <title>The Global Catalogue of Microorganisms (GCM) 10K type strain sequencing project: providing services to taxonomists for standard genome sequencing and annotation.</title>
        <authorList>
            <consortium name="The Broad Institute Genomics Platform"/>
            <consortium name="The Broad Institute Genome Sequencing Center for Infectious Disease"/>
            <person name="Wu L."/>
            <person name="Ma J."/>
        </authorList>
    </citation>
    <scope>NUCLEOTIDE SEQUENCE [LARGE SCALE GENOMIC DNA]</scope>
    <source>
        <strain evidence="4">JCM 4524</strain>
    </source>
</reference>
<dbReference type="NCBIfam" id="TIGR00229">
    <property type="entry name" value="sensory_box"/>
    <property type="match status" value="1"/>
</dbReference>
<comment type="caution">
    <text evidence="3">The sequence shown here is derived from an EMBL/GenBank/DDBJ whole genome shotgun (WGS) entry which is preliminary data.</text>
</comment>
<dbReference type="SUPFAM" id="SSF55785">
    <property type="entry name" value="PYP-like sensor domain (PAS domain)"/>
    <property type="match status" value="1"/>
</dbReference>
<dbReference type="InterPro" id="IPR013767">
    <property type="entry name" value="PAS_fold"/>
</dbReference>
<proteinExistence type="predicted"/>
<dbReference type="InterPro" id="IPR000014">
    <property type="entry name" value="PAS"/>
</dbReference>
<dbReference type="CDD" id="cd00130">
    <property type="entry name" value="PAS"/>
    <property type="match status" value="1"/>
</dbReference>
<protein>
    <recommendedName>
        <fullName evidence="2">PAS domain-containing protein</fullName>
    </recommendedName>
</protein>